<comment type="subunit">
    <text evidence="6">Alpha-beta TR is a heterodimer composed of an alpha and beta chain; disulfide-linked. The alpha-beta TR is associated with the transmembrane signaling CD3 coreceptor proteins to form the TR-CD3 (TcR or TCR). The assembly of alpha-beta TR heterodimers with CD3 occurs in the endoplasmic reticulum where a single alpha-beta TR heterodimer associates with one CD3D-CD3E heterodimer, one CD3G-CD3E heterodimer and one CD247 homodimer forming a stable octameric structure. CD3D-CD3E and CD3G-CD3E heterodimers preferentially associate with TR alpha and TR beta chains, respectively. The association of the CD247 homodimer is the last step of TcR assembly in the endoplasmic reticulum and is required for transport to the cell surface.</text>
</comment>
<evidence type="ECO:0000256" key="4">
    <source>
        <dbReference type="ARBA" id="ARBA00023170"/>
    </source>
</evidence>
<reference evidence="10" key="3">
    <citation type="submission" date="2025-09" db="UniProtKB">
        <authorList>
            <consortium name="Ensembl"/>
        </authorList>
    </citation>
    <scope>IDENTIFICATION</scope>
</reference>
<keyword evidence="2" id="KW-0391">Immunity</keyword>
<keyword evidence="7" id="KW-1279">T cell receptor</keyword>
<accession>A0A0D9RV10</accession>
<dbReference type="InterPro" id="IPR007110">
    <property type="entry name" value="Ig-like_dom"/>
</dbReference>
<dbReference type="EMBL" id="AQIB01128642">
    <property type="status" value="NOT_ANNOTATED_CDS"/>
    <property type="molecule type" value="Genomic_DNA"/>
</dbReference>
<dbReference type="OMA" id="QGPEFLF"/>
<keyword evidence="4" id="KW-0675">Receptor</keyword>
<dbReference type="InterPro" id="IPR013783">
    <property type="entry name" value="Ig-like_fold"/>
</dbReference>
<dbReference type="InterPro" id="IPR003599">
    <property type="entry name" value="Ig_sub"/>
</dbReference>
<dbReference type="GeneTree" id="ENSGT00940000160183"/>
<keyword evidence="11" id="KW-1185">Reference proteome</keyword>
<reference evidence="10 11" key="1">
    <citation type="submission" date="2014-03" db="EMBL/GenBank/DDBJ databases">
        <authorList>
            <person name="Warren W."/>
            <person name="Wilson R.K."/>
        </authorList>
    </citation>
    <scope>NUCLEOTIDE SEQUENCE</scope>
</reference>
<dbReference type="InterPro" id="IPR013106">
    <property type="entry name" value="Ig_V-set"/>
</dbReference>
<protein>
    <submittedName>
        <fullName evidence="10">T cell receptor alpha variable 20</fullName>
    </submittedName>
</protein>
<dbReference type="PROSITE" id="PS50835">
    <property type="entry name" value="IG_LIKE"/>
    <property type="match status" value="1"/>
</dbReference>
<dbReference type="SMART" id="SM00406">
    <property type="entry name" value="IGv"/>
    <property type="match status" value="1"/>
</dbReference>
<dbReference type="SMART" id="SM00409">
    <property type="entry name" value="IG"/>
    <property type="match status" value="1"/>
</dbReference>
<dbReference type="GO" id="GO:0042605">
    <property type="term" value="F:peptide antigen binding"/>
    <property type="evidence" value="ECO:0007669"/>
    <property type="project" value="TreeGrafter"/>
</dbReference>
<evidence type="ECO:0000256" key="7">
    <source>
        <dbReference type="ARBA" id="ARBA00043266"/>
    </source>
</evidence>
<evidence type="ECO:0000256" key="6">
    <source>
        <dbReference type="ARBA" id="ARBA00038651"/>
    </source>
</evidence>
<evidence type="ECO:0000256" key="3">
    <source>
        <dbReference type="ARBA" id="ARBA00023130"/>
    </source>
</evidence>
<dbReference type="InterPro" id="IPR036179">
    <property type="entry name" value="Ig-like_dom_sf"/>
</dbReference>
<dbReference type="PANTHER" id="PTHR19343">
    <property type="entry name" value="T CELL RECEPTOR ALPHA VARIABLE 1-2"/>
    <property type="match status" value="1"/>
</dbReference>
<evidence type="ECO:0000256" key="8">
    <source>
        <dbReference type="SAM" id="SignalP"/>
    </source>
</evidence>
<dbReference type="Bgee" id="ENSCSAG00000016385">
    <property type="expression patterns" value="Expressed in blood"/>
</dbReference>
<evidence type="ECO:0000313" key="10">
    <source>
        <dbReference type="Ensembl" id="ENSCSAP00000012449.1"/>
    </source>
</evidence>
<sequence length="132" mass="14619">MEKMLECAFIVLWLQLGWLSGEDQVTQSPEALSLQEGESSSLNCSYTVSGLRGLFWYRQDPGKGPEFLFSLYSAGEEKEKERLKATLTKKESFLHITGPKPEDSATYLCAVQAQCSPGTCNLYQNPAAGDLE</sequence>
<dbReference type="GO" id="GO:0002250">
    <property type="term" value="P:adaptive immune response"/>
    <property type="evidence" value="ECO:0007669"/>
    <property type="project" value="UniProtKB-KW"/>
</dbReference>
<dbReference type="Proteomes" id="UP000029965">
    <property type="component" value="Chromosome 29"/>
</dbReference>
<keyword evidence="1 8" id="KW-0732">Signal</keyword>
<keyword evidence="5" id="KW-0393">Immunoglobulin domain</keyword>
<dbReference type="GO" id="GO:0042101">
    <property type="term" value="C:T cell receptor complex"/>
    <property type="evidence" value="ECO:0007669"/>
    <property type="project" value="UniProtKB-KW"/>
</dbReference>
<keyword evidence="3" id="KW-1064">Adaptive immunity</keyword>
<evidence type="ECO:0000256" key="2">
    <source>
        <dbReference type="ARBA" id="ARBA00022859"/>
    </source>
</evidence>
<dbReference type="AlphaFoldDB" id="A0A0D9RV10"/>
<dbReference type="PANTHER" id="PTHR19343:SF13">
    <property type="entry name" value="T CELL RECEPTOR ALPHA VARIABLE 21"/>
    <property type="match status" value="1"/>
</dbReference>
<gene>
    <name evidence="10" type="primary">TRAV20</name>
</gene>
<dbReference type="InterPro" id="IPR051006">
    <property type="entry name" value="TCR_variable_domain"/>
</dbReference>
<evidence type="ECO:0000259" key="9">
    <source>
        <dbReference type="PROSITE" id="PS50835"/>
    </source>
</evidence>
<dbReference type="SUPFAM" id="SSF48726">
    <property type="entry name" value="Immunoglobulin"/>
    <property type="match status" value="1"/>
</dbReference>
<feature type="chain" id="PRO_5002345689" evidence="8">
    <location>
        <begin position="22"/>
        <end position="132"/>
    </location>
</feature>
<feature type="signal peptide" evidence="8">
    <location>
        <begin position="1"/>
        <end position="21"/>
    </location>
</feature>
<dbReference type="CDD" id="cd04983">
    <property type="entry name" value="IgV_TCR_alpha"/>
    <property type="match status" value="1"/>
</dbReference>
<dbReference type="STRING" id="60711.ENSCSAP00000012449"/>
<evidence type="ECO:0000256" key="1">
    <source>
        <dbReference type="ARBA" id="ARBA00022729"/>
    </source>
</evidence>
<proteinExistence type="predicted"/>
<dbReference type="eggNOG" id="ENOG502SVXB">
    <property type="taxonomic scope" value="Eukaryota"/>
</dbReference>
<dbReference type="Gene3D" id="2.60.40.10">
    <property type="entry name" value="Immunoglobulins"/>
    <property type="match status" value="1"/>
</dbReference>
<feature type="domain" description="Ig-like" evidence="9">
    <location>
        <begin position="23"/>
        <end position="112"/>
    </location>
</feature>
<dbReference type="Ensembl" id="ENSCSAT00000014477.1">
    <property type="protein sequence ID" value="ENSCSAP00000012449.1"/>
    <property type="gene ID" value="ENSCSAG00000016385.1"/>
</dbReference>
<evidence type="ECO:0000313" key="11">
    <source>
        <dbReference type="Proteomes" id="UP000029965"/>
    </source>
</evidence>
<name>A0A0D9RV10_CHLSB</name>
<reference evidence="10" key="2">
    <citation type="submission" date="2025-08" db="UniProtKB">
        <authorList>
            <consortium name="Ensembl"/>
        </authorList>
    </citation>
    <scope>IDENTIFICATION</scope>
</reference>
<evidence type="ECO:0000256" key="5">
    <source>
        <dbReference type="ARBA" id="ARBA00023319"/>
    </source>
</evidence>
<dbReference type="Pfam" id="PF07686">
    <property type="entry name" value="V-set"/>
    <property type="match status" value="1"/>
</dbReference>
<organism evidence="10 11">
    <name type="scientific">Chlorocebus sabaeus</name>
    <name type="common">Green monkey</name>
    <name type="synonym">Simia sabaea</name>
    <dbReference type="NCBI Taxonomy" id="60711"/>
    <lineage>
        <taxon>Eukaryota</taxon>
        <taxon>Metazoa</taxon>
        <taxon>Chordata</taxon>
        <taxon>Craniata</taxon>
        <taxon>Vertebrata</taxon>
        <taxon>Euteleostomi</taxon>
        <taxon>Mammalia</taxon>
        <taxon>Eutheria</taxon>
        <taxon>Euarchontoglires</taxon>
        <taxon>Primates</taxon>
        <taxon>Haplorrhini</taxon>
        <taxon>Catarrhini</taxon>
        <taxon>Cercopithecidae</taxon>
        <taxon>Cercopithecinae</taxon>
        <taxon>Chlorocebus</taxon>
    </lineage>
</organism>